<keyword evidence="1" id="KW-0472">Membrane</keyword>
<protein>
    <recommendedName>
        <fullName evidence="4">PH domain-containing protein</fullName>
    </recommendedName>
</protein>
<keyword evidence="1" id="KW-1133">Transmembrane helix</keyword>
<evidence type="ECO:0008006" key="4">
    <source>
        <dbReference type="Google" id="ProtNLM"/>
    </source>
</evidence>
<proteinExistence type="predicted"/>
<name>A0ABU1D2W0_9BURK</name>
<sequence length="156" mass="17057">MPAARGPSEGERRALLAEIGPLPLEGRAWPRWVVLLAWLVLALVVLRLVLTAAGPAGQAVSTAVKASLTLCVAGLAVLAGYMQVSVTRITEQGIEQSWLGRRAVQWHDITFAKFIPLIASKKLICFTTRGRPVTFQAGSRELEIAFARIALLYRRR</sequence>
<feature type="transmembrane region" description="Helical" evidence="1">
    <location>
        <begin position="62"/>
        <end position="82"/>
    </location>
</feature>
<gene>
    <name evidence="2" type="ORF">Q8947_02100</name>
</gene>
<feature type="transmembrane region" description="Helical" evidence="1">
    <location>
        <begin position="32"/>
        <end position="50"/>
    </location>
</feature>
<organism evidence="2 3">
    <name type="scientific">Yanghanlia caeni</name>
    <dbReference type="NCBI Taxonomy" id="3064283"/>
    <lineage>
        <taxon>Bacteria</taxon>
        <taxon>Pseudomonadati</taxon>
        <taxon>Pseudomonadota</taxon>
        <taxon>Betaproteobacteria</taxon>
        <taxon>Burkholderiales</taxon>
        <taxon>Alcaligenaceae</taxon>
        <taxon>Yanghanlia</taxon>
    </lineage>
</organism>
<evidence type="ECO:0000256" key="1">
    <source>
        <dbReference type="SAM" id="Phobius"/>
    </source>
</evidence>
<dbReference type="Proteomes" id="UP001232156">
    <property type="component" value="Unassembled WGS sequence"/>
</dbReference>
<keyword evidence="1" id="KW-0812">Transmembrane</keyword>
<evidence type="ECO:0000313" key="3">
    <source>
        <dbReference type="Proteomes" id="UP001232156"/>
    </source>
</evidence>
<dbReference type="EMBL" id="JAUZQE010000003">
    <property type="protein sequence ID" value="MDR4124775.1"/>
    <property type="molecule type" value="Genomic_DNA"/>
</dbReference>
<dbReference type="RefSeq" id="WP_165276954.1">
    <property type="nucleotide sequence ID" value="NZ_JAUZQE010000003.1"/>
</dbReference>
<accession>A0ABU1D2W0</accession>
<evidence type="ECO:0000313" key="2">
    <source>
        <dbReference type="EMBL" id="MDR4124775.1"/>
    </source>
</evidence>
<reference evidence="2 3" key="1">
    <citation type="submission" date="2023-08" db="EMBL/GenBank/DDBJ databases">
        <title>Alcaligenaceae gen. nov., a novel taxon isolated from the sludge of Yixing Pesticide Factory.</title>
        <authorList>
            <person name="Ruan L."/>
        </authorList>
    </citation>
    <scope>NUCLEOTIDE SEQUENCE [LARGE SCALE GENOMIC DNA]</scope>
    <source>
        <strain evidence="2 3">LG-2</strain>
    </source>
</reference>
<keyword evidence="3" id="KW-1185">Reference proteome</keyword>
<comment type="caution">
    <text evidence="2">The sequence shown here is derived from an EMBL/GenBank/DDBJ whole genome shotgun (WGS) entry which is preliminary data.</text>
</comment>